<sequence>MHFGASEETVVFQSLGVPPWGEVLFTLRQARQDFVA</sequence>
<evidence type="ECO:0000313" key="2">
    <source>
        <dbReference type="Proteomes" id="UP000246085"/>
    </source>
</evidence>
<reference evidence="1 2" key="1">
    <citation type="submission" date="2018-03" db="EMBL/GenBank/DDBJ databases">
        <authorList>
            <person name="Gully D."/>
        </authorList>
    </citation>
    <scope>NUCLEOTIDE SEQUENCE [LARGE SCALE GENOMIC DNA]</scope>
    <source>
        <strain evidence="1">ORS3257</strain>
    </source>
</reference>
<protein>
    <submittedName>
        <fullName evidence="1">Uncharacterized protein</fullName>
    </submittedName>
</protein>
<dbReference type="AlphaFoldDB" id="A0A2U3PZM2"/>
<gene>
    <name evidence="1" type="ORF">BRAD3257_3525</name>
</gene>
<evidence type="ECO:0000313" key="1">
    <source>
        <dbReference type="EMBL" id="SPP94549.1"/>
    </source>
</evidence>
<dbReference type="Proteomes" id="UP000246085">
    <property type="component" value="Chromosome BRAD3257"/>
</dbReference>
<dbReference type="KEGG" id="bvz:BRAD3257_3525"/>
<proteinExistence type="predicted"/>
<dbReference type="EMBL" id="LS398110">
    <property type="protein sequence ID" value="SPP94549.1"/>
    <property type="molecule type" value="Genomic_DNA"/>
</dbReference>
<organism evidence="1 2">
    <name type="scientific">Bradyrhizobium vignae</name>
    <dbReference type="NCBI Taxonomy" id="1549949"/>
    <lineage>
        <taxon>Bacteria</taxon>
        <taxon>Pseudomonadati</taxon>
        <taxon>Pseudomonadota</taxon>
        <taxon>Alphaproteobacteria</taxon>
        <taxon>Hyphomicrobiales</taxon>
        <taxon>Nitrobacteraceae</taxon>
        <taxon>Bradyrhizobium</taxon>
    </lineage>
</organism>
<accession>A0A2U3PZM2</accession>
<name>A0A2U3PZM2_9BRAD</name>